<dbReference type="Gene3D" id="2.50.20.10">
    <property type="entry name" value="Lipoprotein localisation LolA/LolB/LppX"/>
    <property type="match status" value="1"/>
</dbReference>
<keyword evidence="8 10" id="KW-0653">Protein transport</keyword>
<evidence type="ECO:0000256" key="4">
    <source>
        <dbReference type="ARBA" id="ARBA00014035"/>
    </source>
</evidence>
<comment type="subunit">
    <text evidence="3 10">Monomer.</text>
</comment>
<dbReference type="Proteomes" id="UP000198644">
    <property type="component" value="Unassembled WGS sequence"/>
</dbReference>
<dbReference type="InterPro" id="IPR029046">
    <property type="entry name" value="LolA/LolB/LppX"/>
</dbReference>
<protein>
    <recommendedName>
        <fullName evidence="4 10">Outer-membrane lipoprotein carrier protein</fullName>
    </recommendedName>
</protein>
<dbReference type="Pfam" id="PF03548">
    <property type="entry name" value="LolA"/>
    <property type="match status" value="1"/>
</dbReference>
<evidence type="ECO:0000256" key="2">
    <source>
        <dbReference type="ARBA" id="ARBA00007615"/>
    </source>
</evidence>
<evidence type="ECO:0000256" key="3">
    <source>
        <dbReference type="ARBA" id="ARBA00011245"/>
    </source>
</evidence>
<dbReference type="RefSeq" id="WP_092008735.1">
    <property type="nucleotide sequence ID" value="NZ_FOYW01000001.1"/>
</dbReference>
<evidence type="ECO:0000256" key="6">
    <source>
        <dbReference type="ARBA" id="ARBA00022729"/>
    </source>
</evidence>
<dbReference type="GO" id="GO:0042953">
    <property type="term" value="P:lipoprotein transport"/>
    <property type="evidence" value="ECO:0007669"/>
    <property type="project" value="InterPro"/>
</dbReference>
<evidence type="ECO:0000256" key="8">
    <source>
        <dbReference type="ARBA" id="ARBA00022927"/>
    </source>
</evidence>
<dbReference type="HAMAP" id="MF_00240">
    <property type="entry name" value="LolA"/>
    <property type="match status" value="1"/>
</dbReference>
<evidence type="ECO:0000313" key="11">
    <source>
        <dbReference type="EMBL" id="SFR46291.1"/>
    </source>
</evidence>
<dbReference type="SUPFAM" id="SSF89392">
    <property type="entry name" value="Prokaryotic lipoproteins and lipoprotein localization factors"/>
    <property type="match status" value="1"/>
</dbReference>
<dbReference type="InterPro" id="IPR018323">
    <property type="entry name" value="OM_lipoprot_carrier_LolA_Pbac"/>
</dbReference>
<proteinExistence type="inferred from homology"/>
<dbReference type="OrthoDB" id="9787361at2"/>
<feature type="signal peptide" evidence="10">
    <location>
        <begin position="1"/>
        <end position="23"/>
    </location>
</feature>
<keyword evidence="5 10" id="KW-0813">Transport</keyword>
<keyword evidence="9 10" id="KW-0143">Chaperone</keyword>
<comment type="similarity">
    <text evidence="2 10">Belongs to the LolA family.</text>
</comment>
<dbReference type="InterPro" id="IPR004564">
    <property type="entry name" value="OM_lipoprot_carrier_LolA-like"/>
</dbReference>
<comment type="function">
    <text evidence="10">Participates in the translocation of lipoproteins from the inner membrane to the outer membrane. Only forms a complex with a lipoprotein if the residue after the N-terminal Cys is not an aspartate (The Asp acts as a targeting signal to indicate that the lipoprotein should stay in the inner membrane).</text>
</comment>
<keyword evidence="7 10" id="KW-0574">Periplasm</keyword>
<reference evidence="11 12" key="1">
    <citation type="submission" date="2016-10" db="EMBL/GenBank/DDBJ databases">
        <authorList>
            <person name="de Groot N.N."/>
        </authorList>
    </citation>
    <scope>NUCLEOTIDE SEQUENCE [LARGE SCALE GENOMIC DNA]</scope>
    <source>
        <strain evidence="11 12">CGMCC 1.9167</strain>
    </source>
</reference>
<dbReference type="STRING" id="650891.SAMN05216203_0522"/>
<name>A0A1I6GW41_9GAMM</name>
<feature type="chain" id="PRO_5011803070" description="Outer-membrane lipoprotein carrier protein" evidence="10">
    <location>
        <begin position="24"/>
        <end position="212"/>
    </location>
</feature>
<dbReference type="GO" id="GO:0044874">
    <property type="term" value="P:lipoprotein localization to outer membrane"/>
    <property type="evidence" value="ECO:0007669"/>
    <property type="project" value="UniProtKB-UniRule"/>
</dbReference>
<dbReference type="PANTHER" id="PTHR35869">
    <property type="entry name" value="OUTER-MEMBRANE LIPOPROTEIN CARRIER PROTEIN"/>
    <property type="match status" value="1"/>
</dbReference>
<comment type="subcellular location">
    <subcellularLocation>
        <location evidence="1 10">Periplasm</location>
    </subcellularLocation>
</comment>
<evidence type="ECO:0000256" key="9">
    <source>
        <dbReference type="ARBA" id="ARBA00023186"/>
    </source>
</evidence>
<evidence type="ECO:0000313" key="12">
    <source>
        <dbReference type="Proteomes" id="UP000198644"/>
    </source>
</evidence>
<evidence type="ECO:0000256" key="5">
    <source>
        <dbReference type="ARBA" id="ARBA00022448"/>
    </source>
</evidence>
<organism evidence="11 12">
    <name type="scientific">Marinobacter daqiaonensis</name>
    <dbReference type="NCBI Taxonomy" id="650891"/>
    <lineage>
        <taxon>Bacteria</taxon>
        <taxon>Pseudomonadati</taxon>
        <taxon>Pseudomonadota</taxon>
        <taxon>Gammaproteobacteria</taxon>
        <taxon>Pseudomonadales</taxon>
        <taxon>Marinobacteraceae</taxon>
        <taxon>Marinobacter</taxon>
    </lineage>
</organism>
<evidence type="ECO:0000256" key="1">
    <source>
        <dbReference type="ARBA" id="ARBA00004418"/>
    </source>
</evidence>
<dbReference type="PANTHER" id="PTHR35869:SF1">
    <property type="entry name" value="OUTER-MEMBRANE LIPOPROTEIN CARRIER PROTEIN"/>
    <property type="match status" value="1"/>
</dbReference>
<dbReference type="NCBIfam" id="TIGR00547">
    <property type="entry name" value="lolA"/>
    <property type="match status" value="1"/>
</dbReference>
<keyword evidence="12" id="KW-1185">Reference proteome</keyword>
<keyword evidence="6 10" id="KW-0732">Signal</keyword>
<evidence type="ECO:0000256" key="7">
    <source>
        <dbReference type="ARBA" id="ARBA00022764"/>
    </source>
</evidence>
<gene>
    <name evidence="10" type="primary">lolA</name>
    <name evidence="11" type="ORF">SAMN05216203_0522</name>
</gene>
<dbReference type="GO" id="GO:0030288">
    <property type="term" value="C:outer membrane-bounded periplasmic space"/>
    <property type="evidence" value="ECO:0007669"/>
    <property type="project" value="TreeGrafter"/>
</dbReference>
<dbReference type="EMBL" id="FOYW01000001">
    <property type="protein sequence ID" value="SFR46291.1"/>
    <property type="molecule type" value="Genomic_DNA"/>
</dbReference>
<dbReference type="CDD" id="cd16325">
    <property type="entry name" value="LolA"/>
    <property type="match status" value="1"/>
</dbReference>
<evidence type="ECO:0000256" key="10">
    <source>
        <dbReference type="HAMAP-Rule" id="MF_00240"/>
    </source>
</evidence>
<accession>A0A1I6GW41</accession>
<dbReference type="AlphaFoldDB" id="A0A1I6GW41"/>
<sequence length="212" mass="23688" precursor="true">MIRTVSTFVTVLALALSGAIAWAEDTAADRLADILRSYSTFEASFSQTVMDSDGRVMQETGGELKAKRPGLFYWETRPPARQFIVSDGEHVTLYDPDLEQVTIQALDDQVAATPALLLSGETQGLSEIYEISEQRYGDRTREYTLVPRSEDSLFTSLTMIFYGDELQAMRMEDSLGQQTELEFGSVRINEPVPDSAFTLDYPEEVDVIQGMD</sequence>
<keyword evidence="11" id="KW-0449">Lipoprotein</keyword>